<evidence type="ECO:0000313" key="1">
    <source>
        <dbReference type="EMBL" id="BCU02985.1"/>
    </source>
</evidence>
<reference evidence="1" key="1">
    <citation type="submission" date="2021-04" db="EMBL/GenBank/DDBJ databases">
        <title>Draft Genome Sequence of Pandoravirus japonicus, Isolated from the Sabaishi River of Niigata, Japan.</title>
        <authorList>
            <person name="Hosokawa N."/>
            <person name="Takahashi H."/>
            <person name="Aoki K."/>
            <person name="Takemura M."/>
        </authorList>
    </citation>
    <scope>NUCLEOTIDE SEQUENCE</scope>
</reference>
<dbReference type="Proteomes" id="UP001253637">
    <property type="component" value="Segment"/>
</dbReference>
<evidence type="ECO:0000313" key="2">
    <source>
        <dbReference type="Proteomes" id="UP001253637"/>
    </source>
</evidence>
<protein>
    <submittedName>
        <fullName evidence="1">Uncharacterized protein</fullName>
    </submittedName>
</protein>
<accession>A0A811BRD8</accession>
<proteinExistence type="predicted"/>
<sequence length="344" mass="36628">MAACVRGTNGIQVDRATTLCTQTRATKSVGLAFPGCLPSLALEAAFDAYLRVASPPADVAMACRRRWLAQHASLASVPEFDRAARRFARAWPPKMPLRRVADGVALATSWEGCDLGAPRLQGRGTLTLVGSCNCGGKNAAACDLVAGMRGQLGRLYVARVLGRGAVQDVRCCMPTDSGGDADAQCIVALSRATPADVVDAVIVDHGRRRHSKEPSQSAVVLIEACDRYFVGATTGDVASQYDDMRRFVESVAEAKRHGVHVVATVSGVTAAGADFLRDAIDRFVLVVPDAGRRADVARLFAPLACRPLATLAALMAAVERYDALVFERAPVETVSAWMRHRAPR</sequence>
<name>A0A811BRD8_9VIRU</name>
<organism evidence="1 2">
    <name type="scientific">Pandoravirus japonicus</name>
    <dbReference type="NCBI Taxonomy" id="2823154"/>
    <lineage>
        <taxon>Viruses</taxon>
        <taxon>Pandoravirus</taxon>
    </lineage>
</organism>
<dbReference type="EMBL" id="LC625835">
    <property type="protein sequence ID" value="BCU02985.1"/>
    <property type="molecule type" value="Genomic_DNA"/>
</dbReference>